<protein>
    <submittedName>
        <fullName evidence="1">Uncharacterized protein</fullName>
    </submittedName>
</protein>
<sequence>MRSLKNPAFDKSAAIEHYCQIDRIHPGRRSENKLALGSPAWTVHAYLVGVSCVGVGVLRHAPVLRYWTLHSRSRRLGWLTDQTLMQHIAGALLPSLAQPGRHALPR</sequence>
<dbReference type="RefSeq" id="XP_047837214.1">
    <property type="nucleotide sequence ID" value="XM_047981256.1"/>
</dbReference>
<name>A0A9Q8Q4W3_9HYPO</name>
<proteinExistence type="predicted"/>
<gene>
    <name evidence="1" type="ORF">JDV02_000449</name>
</gene>
<dbReference type="GeneID" id="72062414"/>
<evidence type="ECO:0000313" key="1">
    <source>
        <dbReference type="EMBL" id="UNI13733.1"/>
    </source>
</evidence>
<accession>A0A9Q8Q4W3</accession>
<keyword evidence="2" id="KW-1185">Reference proteome</keyword>
<dbReference type="AlphaFoldDB" id="A0A9Q8Q4W3"/>
<dbReference type="KEGG" id="ptkz:JDV02_000449"/>
<dbReference type="Proteomes" id="UP000829364">
    <property type="component" value="Chromosome 1"/>
</dbReference>
<evidence type="ECO:0000313" key="2">
    <source>
        <dbReference type="Proteomes" id="UP000829364"/>
    </source>
</evidence>
<organism evidence="1 2">
    <name type="scientific">Purpureocillium takamizusanense</name>
    <dbReference type="NCBI Taxonomy" id="2060973"/>
    <lineage>
        <taxon>Eukaryota</taxon>
        <taxon>Fungi</taxon>
        <taxon>Dikarya</taxon>
        <taxon>Ascomycota</taxon>
        <taxon>Pezizomycotina</taxon>
        <taxon>Sordariomycetes</taxon>
        <taxon>Hypocreomycetidae</taxon>
        <taxon>Hypocreales</taxon>
        <taxon>Ophiocordycipitaceae</taxon>
        <taxon>Purpureocillium</taxon>
    </lineage>
</organism>
<dbReference type="EMBL" id="CP086354">
    <property type="protein sequence ID" value="UNI13733.1"/>
    <property type="molecule type" value="Genomic_DNA"/>
</dbReference>
<reference evidence="1" key="1">
    <citation type="submission" date="2021-11" db="EMBL/GenBank/DDBJ databases">
        <title>Purpureocillium_takamizusanense_genome.</title>
        <authorList>
            <person name="Nguyen N.-H."/>
        </authorList>
    </citation>
    <scope>NUCLEOTIDE SEQUENCE</scope>
    <source>
        <strain evidence="1">PT3</strain>
    </source>
</reference>